<dbReference type="Pfam" id="PF23670">
    <property type="entry name" value="PIGBOS1"/>
    <property type="match status" value="1"/>
</dbReference>
<name>A0A2J8VC12_PONAB</name>
<dbReference type="AlphaFoldDB" id="A0A2J8VC12"/>
<comment type="caution">
    <text evidence="1">The sequence shown here is derived from an EMBL/GenBank/DDBJ whole genome shotgun (WGS) entry which is preliminary data.</text>
</comment>
<dbReference type="SMR" id="A0A2J8VC12"/>
<dbReference type="EMBL" id="NDHI03003424">
    <property type="protein sequence ID" value="PNJ55048.1"/>
    <property type="molecule type" value="Genomic_DNA"/>
</dbReference>
<evidence type="ECO:0000313" key="2">
    <source>
        <dbReference type="EMBL" id="PNJ55048.1"/>
    </source>
</evidence>
<dbReference type="EMBL" id="NDHI03003424">
    <property type="protein sequence ID" value="PNJ55047.1"/>
    <property type="molecule type" value="Genomic_DNA"/>
</dbReference>
<organism evidence="1">
    <name type="scientific">Pongo abelii</name>
    <name type="common">Sumatran orangutan</name>
    <name type="synonym">Pongo pygmaeus abelii</name>
    <dbReference type="NCBI Taxonomy" id="9601"/>
    <lineage>
        <taxon>Eukaryota</taxon>
        <taxon>Metazoa</taxon>
        <taxon>Chordata</taxon>
        <taxon>Craniata</taxon>
        <taxon>Vertebrata</taxon>
        <taxon>Euteleostomi</taxon>
        <taxon>Mammalia</taxon>
        <taxon>Eutheria</taxon>
        <taxon>Euarchontoglires</taxon>
        <taxon>Primates</taxon>
        <taxon>Haplorrhini</taxon>
        <taxon>Catarrhini</taxon>
        <taxon>Hominidae</taxon>
        <taxon>Pongo</taxon>
    </lineage>
</organism>
<gene>
    <name evidence="1" type="ORF">CR201_G0020237</name>
</gene>
<sequence>MFRRLTFAQLLFATVLGIAGGVYIFQPVFEQYAKDQKELKEKMQLVQESEEKKS</sequence>
<reference evidence="1" key="1">
    <citation type="submission" date="2017-12" db="EMBL/GenBank/DDBJ databases">
        <title>High-resolution comparative analysis of great ape genomes.</title>
        <authorList>
            <person name="Pollen A."/>
            <person name="Hastie A."/>
            <person name="Hormozdiari F."/>
            <person name="Dougherty M."/>
            <person name="Liu R."/>
            <person name="Chaisson M."/>
            <person name="Hoppe E."/>
            <person name="Hill C."/>
            <person name="Pang A."/>
            <person name="Hillier L."/>
            <person name="Baker C."/>
            <person name="Armstrong J."/>
            <person name="Shendure J."/>
            <person name="Paten B."/>
            <person name="Wilson R."/>
            <person name="Chao H."/>
            <person name="Schneider V."/>
            <person name="Ventura M."/>
            <person name="Kronenberg Z."/>
            <person name="Murali S."/>
            <person name="Gordon D."/>
            <person name="Cantsilieris S."/>
            <person name="Munson K."/>
            <person name="Nelson B."/>
            <person name="Raja A."/>
            <person name="Underwood J."/>
            <person name="Diekhans M."/>
            <person name="Fiddes I."/>
            <person name="Haussler D."/>
            <person name="Eichler E."/>
        </authorList>
    </citation>
    <scope>NUCLEOTIDE SEQUENCE [LARGE SCALE GENOMIC DNA]</scope>
    <source>
        <strain evidence="1">Susie</strain>
    </source>
</reference>
<proteinExistence type="predicted"/>
<protein>
    <submittedName>
        <fullName evidence="1">PIGBOS1 isoform 1</fullName>
    </submittedName>
    <submittedName>
        <fullName evidence="2">PIGBOS1 isoform 2</fullName>
    </submittedName>
</protein>
<dbReference type="OrthoDB" id="9899861at2759"/>
<accession>A0A2J8VC12</accession>
<evidence type="ECO:0000313" key="1">
    <source>
        <dbReference type="EMBL" id="PNJ55047.1"/>
    </source>
</evidence>
<dbReference type="InterPro" id="IPR057394">
    <property type="entry name" value="PIGBOS1"/>
</dbReference>